<evidence type="ECO:0000313" key="3">
    <source>
        <dbReference type="EMBL" id="OUJ69904.1"/>
    </source>
</evidence>
<dbReference type="OrthoDB" id="680346at2"/>
<dbReference type="AlphaFoldDB" id="A0A243W6G9"/>
<gene>
    <name evidence="3" type="ORF">BXP70_25820</name>
</gene>
<proteinExistence type="predicted"/>
<dbReference type="Pfam" id="PF13560">
    <property type="entry name" value="HTH_31"/>
    <property type="match status" value="1"/>
</dbReference>
<dbReference type="InterPro" id="IPR010982">
    <property type="entry name" value="Lambda_DNA-bd_dom_sf"/>
</dbReference>
<dbReference type="SUPFAM" id="SSF47413">
    <property type="entry name" value="lambda repressor-like DNA-binding domains"/>
    <property type="match status" value="1"/>
</dbReference>
<dbReference type="SMART" id="SM00530">
    <property type="entry name" value="HTH_XRE"/>
    <property type="match status" value="1"/>
</dbReference>
<dbReference type="PROSITE" id="PS50943">
    <property type="entry name" value="HTH_CROC1"/>
    <property type="match status" value="1"/>
</dbReference>
<keyword evidence="1" id="KW-0238">DNA-binding</keyword>
<comment type="caution">
    <text evidence="3">The sequence shown here is derived from an EMBL/GenBank/DDBJ whole genome shotgun (WGS) entry which is preliminary data.</text>
</comment>
<dbReference type="Gene3D" id="1.10.260.40">
    <property type="entry name" value="lambda repressor-like DNA-binding domains"/>
    <property type="match status" value="1"/>
</dbReference>
<sequence length="70" mass="7823">MAVRIALGIHLRTLREARGWSQQELADRADISKPTVYRIETARFAATIDVLAALAQALDVHPRDLLNFPV</sequence>
<name>A0A243W6G9_9BACT</name>
<dbReference type="Proteomes" id="UP000194873">
    <property type="component" value="Unassembled WGS sequence"/>
</dbReference>
<dbReference type="InterPro" id="IPR001387">
    <property type="entry name" value="Cro/C1-type_HTH"/>
</dbReference>
<organism evidence="3 4">
    <name type="scientific">Hymenobacter crusticola</name>
    <dbReference type="NCBI Taxonomy" id="1770526"/>
    <lineage>
        <taxon>Bacteria</taxon>
        <taxon>Pseudomonadati</taxon>
        <taxon>Bacteroidota</taxon>
        <taxon>Cytophagia</taxon>
        <taxon>Cytophagales</taxon>
        <taxon>Hymenobacteraceae</taxon>
        <taxon>Hymenobacter</taxon>
    </lineage>
</organism>
<dbReference type="GO" id="GO:0003700">
    <property type="term" value="F:DNA-binding transcription factor activity"/>
    <property type="evidence" value="ECO:0007669"/>
    <property type="project" value="TreeGrafter"/>
</dbReference>
<dbReference type="GO" id="GO:0005829">
    <property type="term" value="C:cytosol"/>
    <property type="evidence" value="ECO:0007669"/>
    <property type="project" value="TreeGrafter"/>
</dbReference>
<keyword evidence="4" id="KW-1185">Reference proteome</keyword>
<dbReference type="PANTHER" id="PTHR46797">
    <property type="entry name" value="HTH-TYPE TRANSCRIPTIONAL REGULATOR"/>
    <property type="match status" value="1"/>
</dbReference>
<reference evidence="3 4" key="1">
    <citation type="submission" date="2017-01" db="EMBL/GenBank/DDBJ databases">
        <title>A new Hymenobacter.</title>
        <authorList>
            <person name="Liang Y."/>
            <person name="Feng F."/>
        </authorList>
    </citation>
    <scope>NUCLEOTIDE SEQUENCE [LARGE SCALE GENOMIC DNA]</scope>
    <source>
        <strain evidence="3">MIMBbqt21</strain>
    </source>
</reference>
<dbReference type="GO" id="GO:0003677">
    <property type="term" value="F:DNA binding"/>
    <property type="evidence" value="ECO:0007669"/>
    <property type="project" value="UniProtKB-KW"/>
</dbReference>
<dbReference type="InterPro" id="IPR050807">
    <property type="entry name" value="TransReg_Diox_bact_type"/>
</dbReference>
<evidence type="ECO:0000313" key="4">
    <source>
        <dbReference type="Proteomes" id="UP000194873"/>
    </source>
</evidence>
<evidence type="ECO:0000259" key="2">
    <source>
        <dbReference type="PROSITE" id="PS50943"/>
    </source>
</evidence>
<protein>
    <recommendedName>
        <fullName evidence="2">HTH cro/C1-type domain-containing protein</fullName>
    </recommendedName>
</protein>
<dbReference type="CDD" id="cd00093">
    <property type="entry name" value="HTH_XRE"/>
    <property type="match status" value="1"/>
</dbReference>
<accession>A0A243W6G9</accession>
<dbReference type="PANTHER" id="PTHR46797:SF1">
    <property type="entry name" value="METHYLPHOSPHONATE SYNTHASE"/>
    <property type="match status" value="1"/>
</dbReference>
<dbReference type="EMBL" id="MTSE01000029">
    <property type="protein sequence ID" value="OUJ69904.1"/>
    <property type="molecule type" value="Genomic_DNA"/>
</dbReference>
<evidence type="ECO:0000256" key="1">
    <source>
        <dbReference type="ARBA" id="ARBA00023125"/>
    </source>
</evidence>
<feature type="domain" description="HTH cro/C1-type" evidence="2">
    <location>
        <begin position="11"/>
        <end position="65"/>
    </location>
</feature>